<name>A0A0C1S930_9ENTR</name>
<proteinExistence type="predicted"/>
<sequence>MNRSFPDISLQLNERKIRHTYFKRVKYVQITLNSPSVSTLTDRISFFIRR</sequence>
<dbReference type="HOGENOM" id="CLU_3115818_0_0_6"/>
<organism evidence="1 2">
    <name type="scientific">Candidatus Riesia pediculischaeffi PTSU</name>
    <dbReference type="NCBI Taxonomy" id="1401651"/>
    <lineage>
        <taxon>Bacteria</taxon>
        <taxon>Pseudomonadati</taxon>
        <taxon>Pseudomonadota</taxon>
        <taxon>Gammaproteobacteria</taxon>
        <taxon>Enterobacterales</taxon>
        <taxon>Enterobacteriaceae</taxon>
        <taxon>Candidatus Riesia</taxon>
    </lineage>
</organism>
<dbReference type="AlphaFoldDB" id="A0A0C1S930"/>
<comment type="caution">
    <text evidence="1">The sequence shown here is derived from an EMBL/GenBank/DDBJ whole genome shotgun (WGS) entry which is preliminary data.</text>
</comment>
<evidence type="ECO:0000313" key="2">
    <source>
        <dbReference type="Proteomes" id="UP000054529"/>
    </source>
</evidence>
<evidence type="ECO:0000313" key="1">
    <source>
        <dbReference type="EMBL" id="KIE63771.1"/>
    </source>
</evidence>
<gene>
    <name evidence="1" type="ORF">P689_122253</name>
</gene>
<reference evidence="1 2" key="1">
    <citation type="journal article" date="2014" name="G3 (Bethesda)">
        <title>Genome sequence of Candidatus Riesia pediculischaeffi, endosymbiont of chimpanzee lice, and genomic comparison of recently acquired endosymbionts from human and chimpanzee lice.</title>
        <authorList>
            <person name="Boyd B.M."/>
            <person name="Allen J.M."/>
            <person name="de Crecy-Lagard V."/>
            <person name="Reed D.L."/>
        </authorList>
    </citation>
    <scope>NUCLEOTIDE SEQUENCE [LARGE SCALE GENOMIC DNA]</scope>
    <source>
        <strain evidence="1 2">PTSU</strain>
    </source>
</reference>
<dbReference type="EMBL" id="AWXV01000004">
    <property type="protein sequence ID" value="KIE63771.1"/>
    <property type="molecule type" value="Genomic_DNA"/>
</dbReference>
<protein>
    <submittedName>
        <fullName evidence="1">Uncharacterized protein</fullName>
    </submittedName>
</protein>
<dbReference type="Proteomes" id="UP000054529">
    <property type="component" value="Unassembled WGS sequence"/>
</dbReference>
<accession>A0A0C1S930</accession>